<evidence type="ECO:0000313" key="3">
    <source>
        <dbReference type="Proteomes" id="UP000076858"/>
    </source>
</evidence>
<gene>
    <name evidence="2" type="ORF">APZ42_018977</name>
</gene>
<reference evidence="2 3" key="1">
    <citation type="submission" date="2016-03" db="EMBL/GenBank/DDBJ databases">
        <title>EvidentialGene: Evidence-directed Construction of Genes on Genomes.</title>
        <authorList>
            <person name="Gilbert D.G."/>
            <person name="Choi J.-H."/>
            <person name="Mockaitis K."/>
            <person name="Colbourne J."/>
            <person name="Pfrender M."/>
        </authorList>
    </citation>
    <scope>NUCLEOTIDE SEQUENCE [LARGE SCALE GENOMIC DNA]</scope>
    <source>
        <strain evidence="2 3">Xinb3</strain>
        <tissue evidence="2">Complete organism</tissue>
    </source>
</reference>
<feature type="region of interest" description="Disordered" evidence="1">
    <location>
        <begin position="27"/>
        <end position="71"/>
    </location>
</feature>
<proteinExistence type="predicted"/>
<sequence length="71" mass="8222">MFCFSPFSHLFRQQLFYSRFESLSSSSTTLTDLHDGHQREEQVTQRKALPPNSKGNNTHIPTPKKLKDKAE</sequence>
<protein>
    <submittedName>
        <fullName evidence="2">Uncharacterized protein</fullName>
    </submittedName>
</protein>
<dbReference type="Proteomes" id="UP000076858">
    <property type="component" value="Unassembled WGS sequence"/>
</dbReference>
<feature type="compositionally biased region" description="Basic and acidic residues" evidence="1">
    <location>
        <begin position="32"/>
        <end position="44"/>
    </location>
</feature>
<dbReference type="AlphaFoldDB" id="A0A164YZ13"/>
<feature type="compositionally biased region" description="Basic residues" evidence="1">
    <location>
        <begin position="62"/>
        <end position="71"/>
    </location>
</feature>
<evidence type="ECO:0000313" key="2">
    <source>
        <dbReference type="EMBL" id="KZS15759.1"/>
    </source>
</evidence>
<name>A0A164YZ13_9CRUS</name>
<organism evidence="2 3">
    <name type="scientific">Daphnia magna</name>
    <dbReference type="NCBI Taxonomy" id="35525"/>
    <lineage>
        <taxon>Eukaryota</taxon>
        <taxon>Metazoa</taxon>
        <taxon>Ecdysozoa</taxon>
        <taxon>Arthropoda</taxon>
        <taxon>Crustacea</taxon>
        <taxon>Branchiopoda</taxon>
        <taxon>Diplostraca</taxon>
        <taxon>Cladocera</taxon>
        <taxon>Anomopoda</taxon>
        <taxon>Daphniidae</taxon>
        <taxon>Daphnia</taxon>
    </lineage>
</organism>
<evidence type="ECO:0000256" key="1">
    <source>
        <dbReference type="SAM" id="MobiDB-lite"/>
    </source>
</evidence>
<keyword evidence="3" id="KW-1185">Reference proteome</keyword>
<accession>A0A164YZ13</accession>
<dbReference type="EMBL" id="LRGB01000868">
    <property type="protein sequence ID" value="KZS15759.1"/>
    <property type="molecule type" value="Genomic_DNA"/>
</dbReference>
<comment type="caution">
    <text evidence="2">The sequence shown here is derived from an EMBL/GenBank/DDBJ whole genome shotgun (WGS) entry which is preliminary data.</text>
</comment>